<dbReference type="SMART" id="SM00089">
    <property type="entry name" value="PKD"/>
    <property type="match status" value="1"/>
</dbReference>
<evidence type="ECO:0000313" key="3">
    <source>
        <dbReference type="EMBL" id="QEV36009.1"/>
    </source>
</evidence>
<dbReference type="PANTHER" id="PTHR30344">
    <property type="entry name" value="6-PHOSPHOGLUCONOLACTONASE-RELATED"/>
    <property type="match status" value="1"/>
</dbReference>
<dbReference type="Pfam" id="PF18911">
    <property type="entry name" value="PKD_4"/>
    <property type="match status" value="1"/>
</dbReference>
<comment type="similarity">
    <text evidence="1">Belongs to the cycloisomerase 2 family.</text>
</comment>
<proteinExistence type="inferred from homology"/>
<dbReference type="Gene3D" id="2.130.10.10">
    <property type="entry name" value="YVTN repeat-like/Quinoprotein amine dehydrogenase"/>
    <property type="match status" value="2"/>
</dbReference>
<reference evidence="3 4" key="1">
    <citation type="submission" date="2017-09" db="EMBL/GenBank/DDBJ databases">
        <authorList>
            <person name="Lee N."/>
            <person name="Cho B.-K."/>
        </authorList>
    </citation>
    <scope>NUCLEOTIDE SEQUENCE [LARGE SCALE GENOMIC DNA]</scope>
    <source>
        <strain evidence="3 4">ATCC 19740</strain>
    </source>
</reference>
<dbReference type="InterPro" id="IPR022409">
    <property type="entry name" value="PKD/Chitinase_dom"/>
</dbReference>
<dbReference type="InterPro" id="IPR011048">
    <property type="entry name" value="Haem_d1_sf"/>
</dbReference>
<gene>
    <name evidence="3" type="ORF">CP977_30760</name>
</gene>
<evidence type="ECO:0000256" key="1">
    <source>
        <dbReference type="ARBA" id="ARBA00005564"/>
    </source>
</evidence>
<accession>A0ABX6BL67</accession>
<dbReference type="PROSITE" id="PS50093">
    <property type="entry name" value="PKD"/>
    <property type="match status" value="1"/>
</dbReference>
<evidence type="ECO:0000313" key="4">
    <source>
        <dbReference type="Proteomes" id="UP000326029"/>
    </source>
</evidence>
<protein>
    <submittedName>
        <fullName evidence="3">PKD domain-containing protein</fullName>
    </submittedName>
</protein>
<dbReference type="SUPFAM" id="SSF49299">
    <property type="entry name" value="PKD domain"/>
    <property type="match status" value="1"/>
</dbReference>
<name>A0ABX6BL67_9ACTN</name>
<dbReference type="PANTHER" id="PTHR30344:SF1">
    <property type="entry name" value="6-PHOSPHOGLUCONOLACTONASE"/>
    <property type="match status" value="1"/>
</dbReference>
<dbReference type="InterPro" id="IPR019405">
    <property type="entry name" value="Lactonase_7-beta_prop"/>
</dbReference>
<dbReference type="Proteomes" id="UP000326029">
    <property type="component" value="Chromosome"/>
</dbReference>
<dbReference type="Pfam" id="PF10282">
    <property type="entry name" value="Lactonase"/>
    <property type="match status" value="1"/>
</dbReference>
<dbReference type="EMBL" id="CP023693">
    <property type="protein sequence ID" value="QEV36009.1"/>
    <property type="molecule type" value="Genomic_DNA"/>
</dbReference>
<dbReference type="InterPro" id="IPR000601">
    <property type="entry name" value="PKD_dom"/>
</dbReference>
<organism evidence="3 4">
    <name type="scientific">Streptomyces cinereoruber</name>
    <dbReference type="NCBI Taxonomy" id="67260"/>
    <lineage>
        <taxon>Bacteria</taxon>
        <taxon>Bacillati</taxon>
        <taxon>Actinomycetota</taxon>
        <taxon>Actinomycetes</taxon>
        <taxon>Kitasatosporales</taxon>
        <taxon>Streptomycetaceae</taxon>
        <taxon>Streptomyces</taxon>
    </lineage>
</organism>
<dbReference type="CDD" id="cd00146">
    <property type="entry name" value="PKD"/>
    <property type="match status" value="1"/>
</dbReference>
<dbReference type="Gene3D" id="2.60.40.10">
    <property type="entry name" value="Immunoglobulins"/>
    <property type="match status" value="1"/>
</dbReference>
<dbReference type="InterPro" id="IPR015943">
    <property type="entry name" value="WD40/YVTN_repeat-like_dom_sf"/>
</dbReference>
<sequence length="464" mass="46791">MGAPSAGLFSSGTQSSSLSAGAPGRFMLVGSTGSGHIAVYGVSRDGALTKVAGSPFAADAGFSVVVSPDGKRAYVTSLSKKWVKGFAIGTNGALSAIPGAVAQYDAAVLGVAFSPDGTRLYATVGGQTSGTMNSIAVAQDGTLAKIGQPATIPGTSYMSLPVVSTDGRTVYASNFNSSNVTPYRTAADGSLTQLSEPVPTGNGPALPNVTPDGRFLYTTNEQGNNISGFAIAADGTLTPTPGSPYKSGNLPHGGAVTPDSKRMYLPEAGSNKISGYSIADDGSLTPLAGSPYPGPANTMPGRVVLSPDARRLFDVDVLALSLTTKVHSFAIDPVDGSLARTSHPATDTGIFFADGPTSVITPNQGPVAKINTLYSGGRTGVFTASGSTDSDGSVVRYEWNFGDGTTATTTGPEITHTFAQAGSRTVTVTVVDDEGCSDDRIFNGQVVSCNGGTKAAASTVVNLG</sequence>
<dbReference type="InterPro" id="IPR035986">
    <property type="entry name" value="PKD_dom_sf"/>
</dbReference>
<dbReference type="SUPFAM" id="SSF51004">
    <property type="entry name" value="C-terminal (heme d1) domain of cytochrome cd1-nitrite reductase"/>
    <property type="match status" value="1"/>
</dbReference>
<keyword evidence="4" id="KW-1185">Reference proteome</keyword>
<dbReference type="InterPro" id="IPR013783">
    <property type="entry name" value="Ig-like_fold"/>
</dbReference>
<evidence type="ECO:0000259" key="2">
    <source>
        <dbReference type="PROSITE" id="PS50093"/>
    </source>
</evidence>
<feature type="domain" description="PKD" evidence="2">
    <location>
        <begin position="382"/>
        <end position="435"/>
    </location>
</feature>
<dbReference type="InterPro" id="IPR050282">
    <property type="entry name" value="Cycloisomerase_2"/>
</dbReference>